<dbReference type="PANTHER" id="PTHR23227">
    <property type="entry name" value="BUCENTAUR RELATED"/>
    <property type="match status" value="1"/>
</dbReference>
<dbReference type="EMBL" id="CADEBC010000592">
    <property type="protein sequence ID" value="CAB3257716.1"/>
    <property type="molecule type" value="Genomic_DNA"/>
</dbReference>
<feature type="region of interest" description="Disordered" evidence="1">
    <location>
        <begin position="169"/>
        <end position="193"/>
    </location>
</feature>
<protein>
    <recommendedName>
        <fullName evidence="4">Craniofacial development protein 2-like</fullName>
    </recommendedName>
</protein>
<comment type="caution">
    <text evidence="2">The sequence shown here is derived from an EMBL/GenBank/DDBJ whole genome shotgun (WGS) entry which is preliminary data.</text>
</comment>
<name>A0A8S1BGR9_ARCPL</name>
<evidence type="ECO:0008006" key="4">
    <source>
        <dbReference type="Google" id="ProtNLM"/>
    </source>
</evidence>
<dbReference type="SUPFAM" id="SSF56219">
    <property type="entry name" value="DNase I-like"/>
    <property type="match status" value="1"/>
</dbReference>
<evidence type="ECO:0000313" key="2">
    <source>
        <dbReference type="EMBL" id="CAB3257716.1"/>
    </source>
</evidence>
<dbReference type="AlphaFoldDB" id="A0A8S1BGR9"/>
<proteinExistence type="predicted"/>
<reference evidence="2 3" key="1">
    <citation type="submission" date="2020-04" db="EMBL/GenBank/DDBJ databases">
        <authorList>
            <person name="Wallbank WR R."/>
            <person name="Pardo Diaz C."/>
            <person name="Kozak K."/>
            <person name="Martin S."/>
            <person name="Jiggins C."/>
            <person name="Moest M."/>
            <person name="Warren A I."/>
            <person name="Byers J.R.P. K."/>
            <person name="Montejo-Kovacevich G."/>
            <person name="Yen C E."/>
        </authorList>
    </citation>
    <scope>NUCLEOTIDE SEQUENCE [LARGE SCALE GENOMIC DNA]</scope>
</reference>
<dbReference type="InterPro" id="IPR036691">
    <property type="entry name" value="Endo/exonu/phosph_ase_sf"/>
</dbReference>
<dbReference type="Gene3D" id="3.60.10.10">
    <property type="entry name" value="Endonuclease/exonuclease/phosphatase"/>
    <property type="match status" value="1"/>
</dbReference>
<dbReference type="Proteomes" id="UP000494106">
    <property type="component" value="Unassembled WGS sequence"/>
</dbReference>
<evidence type="ECO:0000256" key="1">
    <source>
        <dbReference type="SAM" id="MobiDB-lite"/>
    </source>
</evidence>
<accession>A0A8S1BGR9</accession>
<gene>
    <name evidence="2" type="ORF">APLA_LOCUS16107</name>
</gene>
<organism evidence="2 3">
    <name type="scientific">Arctia plantaginis</name>
    <name type="common">Wood tiger moth</name>
    <name type="synonym">Phalaena plantaginis</name>
    <dbReference type="NCBI Taxonomy" id="874455"/>
    <lineage>
        <taxon>Eukaryota</taxon>
        <taxon>Metazoa</taxon>
        <taxon>Ecdysozoa</taxon>
        <taxon>Arthropoda</taxon>
        <taxon>Hexapoda</taxon>
        <taxon>Insecta</taxon>
        <taxon>Pterygota</taxon>
        <taxon>Neoptera</taxon>
        <taxon>Endopterygota</taxon>
        <taxon>Lepidoptera</taxon>
        <taxon>Glossata</taxon>
        <taxon>Ditrysia</taxon>
        <taxon>Noctuoidea</taxon>
        <taxon>Erebidae</taxon>
        <taxon>Arctiinae</taxon>
        <taxon>Arctia</taxon>
    </lineage>
</organism>
<dbReference type="PANTHER" id="PTHR23227:SF85">
    <property type="entry name" value="CRANIOFACIAL DEVELOPMENT PROTEIN 2"/>
    <property type="match status" value="1"/>
</dbReference>
<evidence type="ECO:0000313" key="3">
    <source>
        <dbReference type="Proteomes" id="UP000494106"/>
    </source>
</evidence>
<sequence>MVCRLNTDSGFITLMSVYAPTLSSSAELKDIFYDRLSCTVQEVRSGDRLIILEDFNARVGQSQTSWPECVGSHGVGKINENGQRLLEFCSQNLLCVTNTYFNGKFTRKVSWKHPRSSHWHQLDVTFTRKKDLRDILYSRTFHSSNCDTGHSLVVTTASFQSKKIHSSRTAAMKKDTGSIGRRHSRGSTVLKAS</sequence>
<dbReference type="InterPro" id="IPR027124">
    <property type="entry name" value="Swc5/CFDP1/2"/>
</dbReference>
<dbReference type="OrthoDB" id="10062692at2759"/>
<keyword evidence="3" id="KW-1185">Reference proteome</keyword>